<dbReference type="PANTHER" id="PTHR43329">
    <property type="entry name" value="EPOXIDE HYDROLASE"/>
    <property type="match status" value="1"/>
</dbReference>
<dbReference type="InterPro" id="IPR029058">
    <property type="entry name" value="AB_hydrolase_fold"/>
</dbReference>
<dbReference type="Gene3D" id="3.40.50.1820">
    <property type="entry name" value="alpha/beta hydrolase"/>
    <property type="match status" value="1"/>
</dbReference>
<dbReference type="Proteomes" id="UP000070133">
    <property type="component" value="Unassembled WGS sequence"/>
</dbReference>
<sequence length="309" mass="34474">MADQTIKSLHPFLEENASQVSSGGKIVSYSHDRGSGPVWCMVHGYPQSSYMWRHVVEELKDHISMFIPELPGYGFSSLPPKHDKRTVGNLIVEALGQVFGKDRPIIWCSHDRGARVGHRIVVDGNHNITSAIFMDIVPTREQWAAFANPLASCAYYHWPFLATPMAPQMIEMMGGGNYVKVNFDRIKGGNKSGTAKFQENDAVGHYVHQFSQAECIAGSCGDYAAGAFEDCDEQQKDQDQGKKVKIPLMVIYSAGNLGRMHDVDAVWKNWIDGEYRGEAIGDGHGHYLPEECPEKVIPLILEWNEKHGK</sequence>
<gene>
    <name evidence="2" type="ORF">AC578_2395</name>
</gene>
<proteinExistence type="predicted"/>
<dbReference type="STRING" id="321146.A0A139HX90"/>
<dbReference type="Pfam" id="PF00561">
    <property type="entry name" value="Abhydrolase_1"/>
    <property type="match status" value="1"/>
</dbReference>
<dbReference type="OrthoDB" id="408373at2759"/>
<evidence type="ECO:0000313" key="3">
    <source>
        <dbReference type="Proteomes" id="UP000070133"/>
    </source>
</evidence>
<organism evidence="2 3">
    <name type="scientific">Pseudocercospora eumusae</name>
    <dbReference type="NCBI Taxonomy" id="321146"/>
    <lineage>
        <taxon>Eukaryota</taxon>
        <taxon>Fungi</taxon>
        <taxon>Dikarya</taxon>
        <taxon>Ascomycota</taxon>
        <taxon>Pezizomycotina</taxon>
        <taxon>Dothideomycetes</taxon>
        <taxon>Dothideomycetidae</taxon>
        <taxon>Mycosphaerellales</taxon>
        <taxon>Mycosphaerellaceae</taxon>
        <taxon>Pseudocercospora</taxon>
    </lineage>
</organism>
<keyword evidence="3" id="KW-1185">Reference proteome</keyword>
<comment type="caution">
    <text evidence="2">The sequence shown here is derived from an EMBL/GenBank/DDBJ whole genome shotgun (WGS) entry which is preliminary data.</text>
</comment>
<feature type="domain" description="AB hydrolase-1" evidence="1">
    <location>
        <begin position="40"/>
        <end position="139"/>
    </location>
</feature>
<evidence type="ECO:0000259" key="1">
    <source>
        <dbReference type="Pfam" id="PF00561"/>
    </source>
</evidence>
<dbReference type="InterPro" id="IPR000073">
    <property type="entry name" value="AB_hydrolase_1"/>
</dbReference>
<dbReference type="EMBL" id="LFZN01000003">
    <property type="protein sequence ID" value="KXT07068.1"/>
    <property type="molecule type" value="Genomic_DNA"/>
</dbReference>
<reference evidence="2 3" key="1">
    <citation type="submission" date="2015-07" db="EMBL/GenBank/DDBJ databases">
        <title>Comparative genomics of the Sigatoka disease complex on banana suggests a link between parallel evolutionary changes in Pseudocercospora fijiensis and Pseudocercospora eumusae and increased virulence on the banana host.</title>
        <authorList>
            <person name="Chang T.-C."/>
            <person name="Salvucci A."/>
            <person name="Crous P.W."/>
            <person name="Stergiopoulos I."/>
        </authorList>
    </citation>
    <scope>NUCLEOTIDE SEQUENCE [LARGE SCALE GENOMIC DNA]</scope>
    <source>
        <strain evidence="2 3">CBS 114824</strain>
    </source>
</reference>
<dbReference type="AlphaFoldDB" id="A0A139HX90"/>
<name>A0A139HX90_9PEZI</name>
<dbReference type="SUPFAM" id="SSF53474">
    <property type="entry name" value="alpha/beta-Hydrolases"/>
    <property type="match status" value="1"/>
</dbReference>
<accession>A0A139HX90</accession>
<evidence type="ECO:0000313" key="2">
    <source>
        <dbReference type="EMBL" id="KXT07068.1"/>
    </source>
</evidence>
<protein>
    <recommendedName>
        <fullName evidence="1">AB hydrolase-1 domain-containing protein</fullName>
    </recommendedName>
</protein>